<evidence type="ECO:0000313" key="8">
    <source>
        <dbReference type="EMBL" id="MEQ2245439.1"/>
    </source>
</evidence>
<evidence type="ECO:0000313" key="9">
    <source>
        <dbReference type="Proteomes" id="UP001482620"/>
    </source>
</evidence>
<dbReference type="PANTHER" id="PTHR21229:SF81">
    <property type="entry name" value="TRANSMEMBRANE PROTEIN 87A"/>
    <property type="match status" value="1"/>
</dbReference>
<feature type="domain" description="GOST seven transmembrane" evidence="7">
    <location>
        <begin position="4"/>
        <end position="97"/>
    </location>
</feature>
<sequence length="154" mass="18060">FSLISFYIFISLSQTTRLLKLRRNVVKLSLYQHFTNTLVFFVVVSIIFIIWTTKVFRLVDCQRSWRDLWVDDAFWRLLFSTMLLVIMVLLRPSANSQRFSHSPLIDEDDEEDEAKEPMMNEAFAVNQHKVVIVLPEVNILPSRVSQHDTATTIP</sequence>
<protein>
    <submittedName>
        <fullName evidence="8">Transmembrane protein 87A</fullName>
    </submittedName>
</protein>
<comment type="caution">
    <text evidence="8">The sequence shown here is derived from an EMBL/GenBank/DDBJ whole genome shotgun (WGS) entry which is preliminary data.</text>
</comment>
<evidence type="ECO:0000256" key="4">
    <source>
        <dbReference type="ARBA" id="ARBA00022989"/>
    </source>
</evidence>
<evidence type="ECO:0000256" key="3">
    <source>
        <dbReference type="ARBA" id="ARBA00022729"/>
    </source>
</evidence>
<comment type="subcellular location">
    <subcellularLocation>
        <location evidence="1">Membrane</location>
        <topology evidence="1">Multi-pass membrane protein</topology>
    </subcellularLocation>
</comment>
<dbReference type="InterPro" id="IPR053937">
    <property type="entry name" value="GOST_TM"/>
</dbReference>
<feature type="transmembrane region" description="Helical" evidence="6">
    <location>
        <begin position="30"/>
        <end position="53"/>
    </location>
</feature>
<evidence type="ECO:0000259" key="7">
    <source>
        <dbReference type="Pfam" id="PF06814"/>
    </source>
</evidence>
<gene>
    <name evidence="8" type="primary">TMEM87A_1</name>
    <name evidence="8" type="ORF">ILYODFUR_028008</name>
</gene>
<dbReference type="EMBL" id="JAHRIQ010073274">
    <property type="protein sequence ID" value="MEQ2245439.1"/>
    <property type="molecule type" value="Genomic_DNA"/>
</dbReference>
<dbReference type="Pfam" id="PF06814">
    <property type="entry name" value="GOST_TM"/>
    <property type="match status" value="1"/>
</dbReference>
<dbReference type="Proteomes" id="UP001482620">
    <property type="component" value="Unassembled WGS sequence"/>
</dbReference>
<keyword evidence="3" id="KW-0732">Signal</keyword>
<dbReference type="InterPro" id="IPR009637">
    <property type="entry name" value="GPR107/GPR108-like"/>
</dbReference>
<evidence type="ECO:0000256" key="5">
    <source>
        <dbReference type="ARBA" id="ARBA00023136"/>
    </source>
</evidence>
<keyword evidence="2 6" id="KW-0812">Transmembrane</keyword>
<feature type="transmembrane region" description="Helical" evidence="6">
    <location>
        <begin position="73"/>
        <end position="90"/>
    </location>
</feature>
<dbReference type="PANTHER" id="PTHR21229">
    <property type="entry name" value="LUNG SEVEN TRANSMEMBRANE RECEPTOR"/>
    <property type="match status" value="1"/>
</dbReference>
<keyword evidence="5 6" id="KW-0472">Membrane</keyword>
<proteinExistence type="predicted"/>
<keyword evidence="4 6" id="KW-1133">Transmembrane helix</keyword>
<reference evidence="8 9" key="1">
    <citation type="submission" date="2021-06" db="EMBL/GenBank/DDBJ databases">
        <authorList>
            <person name="Palmer J.M."/>
        </authorList>
    </citation>
    <scope>NUCLEOTIDE SEQUENCE [LARGE SCALE GENOMIC DNA]</scope>
    <source>
        <strain evidence="9">if_2019</strain>
        <tissue evidence="8">Muscle</tissue>
    </source>
</reference>
<keyword evidence="9" id="KW-1185">Reference proteome</keyword>
<accession>A0ABV0UKP9</accession>
<organism evidence="8 9">
    <name type="scientific">Ilyodon furcidens</name>
    <name type="common">goldbreast splitfin</name>
    <dbReference type="NCBI Taxonomy" id="33524"/>
    <lineage>
        <taxon>Eukaryota</taxon>
        <taxon>Metazoa</taxon>
        <taxon>Chordata</taxon>
        <taxon>Craniata</taxon>
        <taxon>Vertebrata</taxon>
        <taxon>Euteleostomi</taxon>
        <taxon>Actinopterygii</taxon>
        <taxon>Neopterygii</taxon>
        <taxon>Teleostei</taxon>
        <taxon>Neoteleostei</taxon>
        <taxon>Acanthomorphata</taxon>
        <taxon>Ovalentaria</taxon>
        <taxon>Atherinomorphae</taxon>
        <taxon>Cyprinodontiformes</taxon>
        <taxon>Goodeidae</taxon>
        <taxon>Ilyodon</taxon>
    </lineage>
</organism>
<evidence type="ECO:0000256" key="1">
    <source>
        <dbReference type="ARBA" id="ARBA00004141"/>
    </source>
</evidence>
<feature type="non-terminal residue" evidence="8">
    <location>
        <position position="1"/>
    </location>
</feature>
<evidence type="ECO:0000256" key="2">
    <source>
        <dbReference type="ARBA" id="ARBA00022692"/>
    </source>
</evidence>
<evidence type="ECO:0000256" key="6">
    <source>
        <dbReference type="SAM" id="Phobius"/>
    </source>
</evidence>
<name>A0ABV0UKP9_9TELE</name>